<dbReference type="SUPFAM" id="SSF49879">
    <property type="entry name" value="SMAD/FHA domain"/>
    <property type="match status" value="1"/>
</dbReference>
<dbReference type="PANTHER" id="PTHR23308">
    <property type="entry name" value="NUCLEAR INHIBITOR OF PROTEIN PHOSPHATASE-1"/>
    <property type="match status" value="1"/>
</dbReference>
<reference evidence="5" key="1">
    <citation type="submission" date="2016-10" db="EMBL/GenBank/DDBJ databases">
        <authorList>
            <person name="Varghese N."/>
            <person name="Submissions S."/>
        </authorList>
    </citation>
    <scope>NUCLEOTIDE SEQUENCE [LARGE SCALE GENOMIC DNA]</scope>
    <source>
        <strain evidence="5">KPR-1</strain>
    </source>
</reference>
<protein>
    <submittedName>
        <fullName evidence="4">FHA domain-containing protein</fullName>
    </submittedName>
</protein>
<dbReference type="SMART" id="SM00240">
    <property type="entry name" value="FHA"/>
    <property type="match status" value="1"/>
</dbReference>
<dbReference type="InterPro" id="IPR000253">
    <property type="entry name" value="FHA_dom"/>
</dbReference>
<evidence type="ECO:0000256" key="2">
    <source>
        <dbReference type="SAM" id="MobiDB-lite"/>
    </source>
</evidence>
<accession>A0A1H4BRV6</accession>
<gene>
    <name evidence="4" type="ORF">SAMN02910418_01757</name>
</gene>
<evidence type="ECO:0000313" key="4">
    <source>
        <dbReference type="EMBL" id="SEA50875.1"/>
    </source>
</evidence>
<feature type="domain" description="FHA" evidence="3">
    <location>
        <begin position="88"/>
        <end position="137"/>
    </location>
</feature>
<evidence type="ECO:0000256" key="1">
    <source>
        <dbReference type="ARBA" id="ARBA00022553"/>
    </source>
</evidence>
<dbReference type="AlphaFoldDB" id="A0A1H4BRV6"/>
<keyword evidence="5" id="KW-1185">Reference proteome</keyword>
<evidence type="ECO:0000313" key="5">
    <source>
        <dbReference type="Proteomes" id="UP000199288"/>
    </source>
</evidence>
<sequence>MSELAVTLLRLSYLALLWLFILFTLGVLRRDIFGTTVTPRGPGRPPSKPAKRREARPAARPARTEPTRLIVTEGPLTGSAVPLSGSAVIVGRASTSTLVLDDDYTSSRHARFFPHEGGWYLEDLDSTNGTYVSGTRIFQATPVAPGTPVRIGQHVMELRR</sequence>
<dbReference type="Gene3D" id="2.60.200.20">
    <property type="match status" value="1"/>
</dbReference>
<name>A0A1H4BRV6_9ACTO</name>
<dbReference type="InterPro" id="IPR050923">
    <property type="entry name" value="Cell_Proc_Reg/RNA_Proc"/>
</dbReference>
<keyword evidence="1" id="KW-0597">Phosphoprotein</keyword>
<feature type="region of interest" description="Disordered" evidence="2">
    <location>
        <begin position="36"/>
        <end position="65"/>
    </location>
</feature>
<dbReference type="OrthoDB" id="277520at2"/>
<dbReference type="Pfam" id="PF00498">
    <property type="entry name" value="FHA"/>
    <property type="match status" value="1"/>
</dbReference>
<dbReference type="EMBL" id="FNQV01000010">
    <property type="protein sequence ID" value="SEA50875.1"/>
    <property type="molecule type" value="Genomic_DNA"/>
</dbReference>
<proteinExistence type="predicted"/>
<dbReference type="PROSITE" id="PS50006">
    <property type="entry name" value="FHA_DOMAIN"/>
    <property type="match status" value="1"/>
</dbReference>
<evidence type="ECO:0000259" key="3">
    <source>
        <dbReference type="PROSITE" id="PS50006"/>
    </source>
</evidence>
<organism evidence="4 5">
    <name type="scientific">Bowdeniella nasicola</name>
    <dbReference type="NCBI Taxonomy" id="208480"/>
    <lineage>
        <taxon>Bacteria</taxon>
        <taxon>Bacillati</taxon>
        <taxon>Actinomycetota</taxon>
        <taxon>Actinomycetes</taxon>
        <taxon>Actinomycetales</taxon>
        <taxon>Actinomycetaceae</taxon>
        <taxon>Bowdeniella</taxon>
    </lineage>
</organism>
<dbReference type="Proteomes" id="UP000199288">
    <property type="component" value="Unassembled WGS sequence"/>
</dbReference>
<dbReference type="RefSeq" id="WP_092565023.1">
    <property type="nucleotide sequence ID" value="NZ_FNQV01000010.1"/>
</dbReference>
<dbReference type="InterPro" id="IPR008984">
    <property type="entry name" value="SMAD_FHA_dom_sf"/>
</dbReference>